<gene>
    <name evidence="1" type="ORF">ADEAN_000394300</name>
</gene>
<dbReference type="AlphaFoldDB" id="A0A7G2CBT2"/>
<sequence>MIELLRVRVIGALPRSGPRDWRKWPPIPGSGRCTSKNPTHVDLQGVLALPVAHSRTIDFLLTTYQYLHRDFYRGLRTSRTIKTTSLSMDDVRIGVEKGKFELAVELNRITEHTYRGDASFGRLPEGTTA</sequence>
<dbReference type="Proteomes" id="UP000515908">
    <property type="component" value="Chromosome 06"/>
</dbReference>
<dbReference type="VEuPathDB" id="TriTrypDB:ADEAN_000394300"/>
<evidence type="ECO:0000313" key="1">
    <source>
        <dbReference type="EMBL" id="CAD2216481.1"/>
    </source>
</evidence>
<evidence type="ECO:0000313" key="2">
    <source>
        <dbReference type="Proteomes" id="UP000515908"/>
    </source>
</evidence>
<dbReference type="EMBL" id="LR877150">
    <property type="protein sequence ID" value="CAD2216481.1"/>
    <property type="molecule type" value="Genomic_DNA"/>
</dbReference>
<proteinExistence type="predicted"/>
<reference evidence="1 2" key="1">
    <citation type="submission" date="2020-08" db="EMBL/GenBank/DDBJ databases">
        <authorList>
            <person name="Newling K."/>
            <person name="Davey J."/>
            <person name="Forrester S."/>
        </authorList>
    </citation>
    <scope>NUCLEOTIDE SEQUENCE [LARGE SCALE GENOMIC DNA]</scope>
    <source>
        <strain evidence="2">Crithidia deanei Carvalho (ATCC PRA-265)</strain>
    </source>
</reference>
<organism evidence="1 2">
    <name type="scientific">Angomonas deanei</name>
    <dbReference type="NCBI Taxonomy" id="59799"/>
    <lineage>
        <taxon>Eukaryota</taxon>
        <taxon>Discoba</taxon>
        <taxon>Euglenozoa</taxon>
        <taxon>Kinetoplastea</taxon>
        <taxon>Metakinetoplastina</taxon>
        <taxon>Trypanosomatida</taxon>
        <taxon>Trypanosomatidae</taxon>
        <taxon>Strigomonadinae</taxon>
        <taxon>Angomonas</taxon>
    </lineage>
</organism>
<accession>A0A7G2CBT2</accession>
<name>A0A7G2CBT2_9TRYP</name>
<protein>
    <submittedName>
        <fullName evidence="1">Uncharacterized protein</fullName>
    </submittedName>
</protein>
<keyword evidence="2" id="KW-1185">Reference proteome</keyword>